<reference evidence="1 2" key="1">
    <citation type="submission" date="2019-12" db="EMBL/GenBank/DDBJ databases">
        <authorList>
            <person name="Alioto T."/>
            <person name="Alioto T."/>
            <person name="Gomez Garrido J."/>
        </authorList>
    </citation>
    <scope>NUCLEOTIDE SEQUENCE [LARGE SCALE GENOMIC DNA]</scope>
</reference>
<accession>A0A8S0T9I7</accession>
<evidence type="ECO:0000313" key="1">
    <source>
        <dbReference type="EMBL" id="CAA3001565.1"/>
    </source>
</evidence>
<keyword evidence="2" id="KW-1185">Reference proteome</keyword>
<dbReference type="EMBL" id="CACTIH010005766">
    <property type="protein sequence ID" value="CAA3001565.1"/>
    <property type="molecule type" value="Genomic_DNA"/>
</dbReference>
<dbReference type="AlphaFoldDB" id="A0A8S0T9I7"/>
<sequence>MSTIAPTPTNASSSITDLSTVVRYHSELHPLHTTTLIAAFRGICNGATMSTTVLLQAASGRARRGTGESRGKCRCEEGGLDTKATCGVRSLRAASLRRATTESRFTPRES</sequence>
<protein>
    <submittedName>
        <fullName evidence="1">Uncharacterized protein</fullName>
    </submittedName>
</protein>
<dbReference type="Proteomes" id="UP000594638">
    <property type="component" value="Unassembled WGS sequence"/>
</dbReference>
<name>A0A8S0T9I7_OLEEU</name>
<evidence type="ECO:0000313" key="2">
    <source>
        <dbReference type="Proteomes" id="UP000594638"/>
    </source>
</evidence>
<gene>
    <name evidence="1" type="ORF">OLEA9_A047553</name>
</gene>
<comment type="caution">
    <text evidence="1">The sequence shown here is derived from an EMBL/GenBank/DDBJ whole genome shotgun (WGS) entry which is preliminary data.</text>
</comment>
<proteinExistence type="predicted"/>
<organism evidence="1 2">
    <name type="scientific">Olea europaea subsp. europaea</name>
    <dbReference type="NCBI Taxonomy" id="158383"/>
    <lineage>
        <taxon>Eukaryota</taxon>
        <taxon>Viridiplantae</taxon>
        <taxon>Streptophyta</taxon>
        <taxon>Embryophyta</taxon>
        <taxon>Tracheophyta</taxon>
        <taxon>Spermatophyta</taxon>
        <taxon>Magnoliopsida</taxon>
        <taxon>eudicotyledons</taxon>
        <taxon>Gunneridae</taxon>
        <taxon>Pentapetalae</taxon>
        <taxon>asterids</taxon>
        <taxon>lamiids</taxon>
        <taxon>Lamiales</taxon>
        <taxon>Oleaceae</taxon>
        <taxon>Oleeae</taxon>
        <taxon>Olea</taxon>
    </lineage>
</organism>
<dbReference type="Gramene" id="OE9A047553T1">
    <property type="protein sequence ID" value="OE9A047553C1"/>
    <property type="gene ID" value="OE9A047553"/>
</dbReference>